<dbReference type="InterPro" id="IPR016181">
    <property type="entry name" value="Acyl_CoA_acyltransferase"/>
</dbReference>
<dbReference type="CDD" id="cd04301">
    <property type="entry name" value="NAT_SF"/>
    <property type="match status" value="1"/>
</dbReference>
<dbReference type="EMBL" id="CP157483">
    <property type="protein sequence ID" value="XBO44025.1"/>
    <property type="molecule type" value="Genomic_DNA"/>
</dbReference>
<keyword evidence="2" id="KW-0012">Acyltransferase</keyword>
<evidence type="ECO:0000313" key="4">
    <source>
        <dbReference type="EMBL" id="XBO44025.1"/>
    </source>
</evidence>
<dbReference type="InterPro" id="IPR050832">
    <property type="entry name" value="Bact_Acetyltransf"/>
</dbReference>
<dbReference type="AlphaFoldDB" id="A0AAU7JUN5"/>
<dbReference type="Gene3D" id="3.40.630.30">
    <property type="match status" value="1"/>
</dbReference>
<name>A0AAU7JUN5_9MICO</name>
<protein>
    <submittedName>
        <fullName evidence="4">GNAT family N-acetyltransferase</fullName>
    </submittedName>
</protein>
<dbReference type="GO" id="GO:0016747">
    <property type="term" value="F:acyltransferase activity, transferring groups other than amino-acyl groups"/>
    <property type="evidence" value="ECO:0007669"/>
    <property type="project" value="InterPro"/>
</dbReference>
<gene>
    <name evidence="4" type="ORF">ABEG17_01475</name>
</gene>
<evidence type="ECO:0000259" key="3">
    <source>
        <dbReference type="PROSITE" id="PS51186"/>
    </source>
</evidence>
<feature type="domain" description="N-acetyltransferase" evidence="3">
    <location>
        <begin position="9"/>
        <end position="155"/>
    </location>
</feature>
<dbReference type="InterPro" id="IPR000182">
    <property type="entry name" value="GNAT_dom"/>
</dbReference>
<dbReference type="PROSITE" id="PS51186">
    <property type="entry name" value="GNAT"/>
    <property type="match status" value="1"/>
</dbReference>
<proteinExistence type="predicted"/>
<sequence length="155" mass="17557">MAERDASRWVVDPLRLQDQEAWARLHRGYLDFYDVTDPERVSPVIWSWLNDPAHELECLVVRPAPGADPVGLAHFRPFPRPLAGATACFLDDLFVDPSARGTGAVDALLGALQEESRDRGWSQVRWITRESNARARSTYDRLAVRTDLVTYELPV</sequence>
<dbReference type="PANTHER" id="PTHR43877">
    <property type="entry name" value="AMINOALKYLPHOSPHONATE N-ACETYLTRANSFERASE-RELATED-RELATED"/>
    <property type="match status" value="1"/>
</dbReference>
<accession>A0AAU7JUN5</accession>
<evidence type="ECO:0000256" key="1">
    <source>
        <dbReference type="ARBA" id="ARBA00022679"/>
    </source>
</evidence>
<dbReference type="RefSeq" id="WP_406831482.1">
    <property type="nucleotide sequence ID" value="NZ_CP157483.1"/>
</dbReference>
<reference evidence="4" key="1">
    <citation type="submission" date="2024-05" db="EMBL/GenBank/DDBJ databases">
        <authorList>
            <person name="Kim S."/>
            <person name="Heo J."/>
            <person name="Choi H."/>
            <person name="Choi Y."/>
            <person name="Kwon S.-W."/>
            <person name="Kim Y."/>
        </authorList>
    </citation>
    <scope>NUCLEOTIDE SEQUENCE</scope>
    <source>
        <strain evidence="4">KACC 23699</strain>
    </source>
</reference>
<dbReference type="Pfam" id="PF00583">
    <property type="entry name" value="Acetyltransf_1"/>
    <property type="match status" value="1"/>
</dbReference>
<keyword evidence="1" id="KW-0808">Transferase</keyword>
<evidence type="ECO:0000256" key="2">
    <source>
        <dbReference type="ARBA" id="ARBA00023315"/>
    </source>
</evidence>
<organism evidence="4">
    <name type="scientific">Pedococcus sp. KACC 23699</name>
    <dbReference type="NCBI Taxonomy" id="3149228"/>
    <lineage>
        <taxon>Bacteria</taxon>
        <taxon>Bacillati</taxon>
        <taxon>Actinomycetota</taxon>
        <taxon>Actinomycetes</taxon>
        <taxon>Micrococcales</taxon>
        <taxon>Intrasporangiaceae</taxon>
        <taxon>Pedococcus</taxon>
    </lineage>
</organism>
<dbReference type="SUPFAM" id="SSF55729">
    <property type="entry name" value="Acyl-CoA N-acyltransferases (Nat)"/>
    <property type="match status" value="1"/>
</dbReference>